<evidence type="ECO:0000259" key="1">
    <source>
        <dbReference type="PROSITE" id="PS51186"/>
    </source>
</evidence>
<gene>
    <name evidence="2" type="ORF">M529_10750</name>
</gene>
<evidence type="ECO:0000313" key="3">
    <source>
        <dbReference type="Proteomes" id="UP000015523"/>
    </source>
</evidence>
<dbReference type="AlphaFoldDB" id="T0J626"/>
<dbReference type="STRING" id="1346791.M529_10750"/>
<sequence>MIIEDASSSDAGEIAALVNRAYRAAEGADGWTNERDLIEGARTSAEAVLALLVQGRILLLRESAGGPIMGCIHVAVDGDGAWHTSMLAVDPDSQTGGGGKAIKGEVERQAIAAGAPCMRMEVIRQREALIAWHRRRGYEPTGAVVPFPYDNPSVGRPRRPDLELIVMEKQLAAPDRPA</sequence>
<dbReference type="InterPro" id="IPR016181">
    <property type="entry name" value="Acyl_CoA_acyltransferase"/>
</dbReference>
<dbReference type="Pfam" id="PF00583">
    <property type="entry name" value="Acetyltransf_1"/>
    <property type="match status" value="1"/>
</dbReference>
<accession>T0J626</accession>
<name>T0J626_9SPHN</name>
<dbReference type="Proteomes" id="UP000015523">
    <property type="component" value="Unassembled WGS sequence"/>
</dbReference>
<feature type="domain" description="N-acetyltransferase" evidence="1">
    <location>
        <begin position="1"/>
        <end position="172"/>
    </location>
</feature>
<dbReference type="SUPFAM" id="SSF55729">
    <property type="entry name" value="Acyl-CoA N-acyltransferases (Nat)"/>
    <property type="match status" value="1"/>
</dbReference>
<protein>
    <recommendedName>
        <fullName evidence="1">N-acetyltransferase domain-containing protein</fullName>
    </recommendedName>
</protein>
<dbReference type="EMBL" id="AUWY01000074">
    <property type="protein sequence ID" value="EQB32272.1"/>
    <property type="molecule type" value="Genomic_DNA"/>
</dbReference>
<dbReference type="GO" id="GO:0016747">
    <property type="term" value="F:acyltransferase activity, transferring groups other than amino-acyl groups"/>
    <property type="evidence" value="ECO:0007669"/>
    <property type="project" value="InterPro"/>
</dbReference>
<reference evidence="2 3" key="1">
    <citation type="journal article" date="2013" name="Genome Announc.">
        <title>Draft Genome Sequence of Sphingobium ummariense Strain RL-3, a Hexachlorocyclohexane-Degrading Bacterium.</title>
        <authorList>
            <person name="Kohli P."/>
            <person name="Dua A."/>
            <person name="Sangwan N."/>
            <person name="Oldach P."/>
            <person name="Khurana J.P."/>
            <person name="Lal R."/>
        </authorList>
    </citation>
    <scope>NUCLEOTIDE SEQUENCE [LARGE SCALE GENOMIC DNA]</scope>
    <source>
        <strain evidence="2 3">RL-3</strain>
    </source>
</reference>
<dbReference type="eggNOG" id="COG0456">
    <property type="taxonomic scope" value="Bacteria"/>
</dbReference>
<comment type="caution">
    <text evidence="2">The sequence shown here is derived from an EMBL/GenBank/DDBJ whole genome shotgun (WGS) entry which is preliminary data.</text>
</comment>
<dbReference type="RefSeq" id="WP_021317967.1">
    <property type="nucleotide sequence ID" value="NZ_AUWY01000074.1"/>
</dbReference>
<proteinExistence type="predicted"/>
<dbReference type="InterPro" id="IPR000182">
    <property type="entry name" value="GNAT_dom"/>
</dbReference>
<organism evidence="2 3">
    <name type="scientific">Sphingobium ummariense RL-3</name>
    <dbReference type="NCBI Taxonomy" id="1346791"/>
    <lineage>
        <taxon>Bacteria</taxon>
        <taxon>Pseudomonadati</taxon>
        <taxon>Pseudomonadota</taxon>
        <taxon>Alphaproteobacteria</taxon>
        <taxon>Sphingomonadales</taxon>
        <taxon>Sphingomonadaceae</taxon>
        <taxon>Sphingobium</taxon>
    </lineage>
</organism>
<dbReference type="PROSITE" id="PS51186">
    <property type="entry name" value="GNAT"/>
    <property type="match status" value="1"/>
</dbReference>
<evidence type="ECO:0000313" key="2">
    <source>
        <dbReference type="EMBL" id="EQB32272.1"/>
    </source>
</evidence>
<dbReference type="PATRIC" id="fig|1346791.3.peg.2067"/>
<dbReference type="Gene3D" id="3.40.630.30">
    <property type="match status" value="1"/>
</dbReference>
<keyword evidence="3" id="KW-1185">Reference proteome</keyword>
<dbReference type="OrthoDB" id="119501at2"/>